<comment type="similarity">
    <text evidence="2">Belongs to the sphingosine N-acyltransferase family.</text>
</comment>
<evidence type="ECO:0000259" key="9">
    <source>
        <dbReference type="PROSITE" id="PS50922"/>
    </source>
</evidence>
<feature type="transmembrane region" description="Helical" evidence="8">
    <location>
        <begin position="87"/>
        <end position="109"/>
    </location>
</feature>
<feature type="domain" description="TLC" evidence="9">
    <location>
        <begin position="124"/>
        <end position="363"/>
    </location>
</feature>
<evidence type="ECO:0000256" key="2">
    <source>
        <dbReference type="ARBA" id="ARBA00009808"/>
    </source>
</evidence>
<feature type="transmembrane region" description="Helical" evidence="8">
    <location>
        <begin position="168"/>
        <end position="190"/>
    </location>
</feature>
<dbReference type="InterPro" id="IPR006634">
    <property type="entry name" value="TLC-dom"/>
</dbReference>
<protein>
    <submittedName>
        <fullName evidence="10">Longevity assurance proteins LAG1/LAC1</fullName>
    </submittedName>
</protein>
<dbReference type="PROSITE" id="PS50922">
    <property type="entry name" value="TLC"/>
    <property type="match status" value="1"/>
</dbReference>
<feature type="region of interest" description="Disordered" evidence="7">
    <location>
        <begin position="366"/>
        <end position="414"/>
    </location>
</feature>
<feature type="transmembrane region" description="Helical" evidence="8">
    <location>
        <begin position="227"/>
        <end position="245"/>
    </location>
</feature>
<dbReference type="Pfam" id="PF03798">
    <property type="entry name" value="TRAM_LAG1_CLN8"/>
    <property type="match status" value="1"/>
</dbReference>
<dbReference type="PANTHER" id="PTHR12560:SF0">
    <property type="entry name" value="LD18904P"/>
    <property type="match status" value="1"/>
</dbReference>
<evidence type="ECO:0000313" key="11">
    <source>
        <dbReference type="Proteomes" id="UP001174691"/>
    </source>
</evidence>
<evidence type="ECO:0000256" key="1">
    <source>
        <dbReference type="ARBA" id="ARBA00004141"/>
    </source>
</evidence>
<dbReference type="PANTHER" id="PTHR12560">
    <property type="entry name" value="LONGEVITY ASSURANCE FACTOR 1 LAG1"/>
    <property type="match status" value="1"/>
</dbReference>
<gene>
    <name evidence="10" type="ORF">NKR19_g6738</name>
</gene>
<evidence type="ECO:0000256" key="6">
    <source>
        <dbReference type="PROSITE-ProRule" id="PRU00205"/>
    </source>
</evidence>
<dbReference type="GO" id="GO:0050291">
    <property type="term" value="F:sphingosine N-acyltransferase activity"/>
    <property type="evidence" value="ECO:0007669"/>
    <property type="project" value="InterPro"/>
</dbReference>
<feature type="transmembrane region" description="Helical" evidence="8">
    <location>
        <begin position="339"/>
        <end position="362"/>
    </location>
</feature>
<evidence type="ECO:0000313" key="10">
    <source>
        <dbReference type="EMBL" id="KAJ9143652.1"/>
    </source>
</evidence>
<sequence length="454" mass="51702">MNGPLYKQSENKVVIARRLKRRKAGPLKQLACWLVDNQIALSFNLIALLLLAHASMPKARPHTSNYFNLAYYNPDSGRYGLGKDDGYFIFFCIILFTGLRAATMEYLLGPFAKAQGISKRKDITRFSEQGWLLIYYSVFWTLGLYLYYTSDYWLNLRNLWTDWPDRELSGLMKGYMLGQLAFWLQQIIVINIEERRKDHWQMFAHHIVTIALIHTSYRYHFTKVGNLILVLMDVVDLFLPVAKCLKYLGFKALCDIAFGVFMVSWFVARHVLYVAVCYSVWAHSHALVPYSCFSGPNSSLAGPFDPPQSRGLLYMLDPLLSSTGLVCYNNTVKWCFLSALLFLQGITLFWFGMIIRVAIGVISGKGAEDTRSGDEMEEGESEGGLEWEEEEEEDEEEGEAPPLEEEVGVEGIDLKGWERRTGVKRQAVATAVSLPGHSDRKELLGRIGCEKQVD</sequence>
<evidence type="ECO:0000256" key="3">
    <source>
        <dbReference type="ARBA" id="ARBA00022692"/>
    </source>
</evidence>
<feature type="transmembrane region" description="Helical" evidence="8">
    <location>
        <begin position="130"/>
        <end position="148"/>
    </location>
</feature>
<feature type="compositionally biased region" description="Acidic residues" evidence="7">
    <location>
        <begin position="375"/>
        <end position="408"/>
    </location>
</feature>
<evidence type="ECO:0000256" key="5">
    <source>
        <dbReference type="ARBA" id="ARBA00023136"/>
    </source>
</evidence>
<feature type="transmembrane region" description="Helical" evidence="8">
    <location>
        <begin position="30"/>
        <end position="52"/>
    </location>
</feature>
<dbReference type="AlphaFoldDB" id="A0AA38VP84"/>
<comment type="subcellular location">
    <subcellularLocation>
        <location evidence="1">Membrane</location>
        <topology evidence="1">Multi-pass membrane protein</topology>
    </subcellularLocation>
</comment>
<dbReference type="Proteomes" id="UP001174691">
    <property type="component" value="Unassembled WGS sequence"/>
</dbReference>
<evidence type="ECO:0000256" key="8">
    <source>
        <dbReference type="SAM" id="Phobius"/>
    </source>
</evidence>
<organism evidence="10 11">
    <name type="scientific">Coniochaeta hoffmannii</name>
    <dbReference type="NCBI Taxonomy" id="91930"/>
    <lineage>
        <taxon>Eukaryota</taxon>
        <taxon>Fungi</taxon>
        <taxon>Dikarya</taxon>
        <taxon>Ascomycota</taxon>
        <taxon>Pezizomycotina</taxon>
        <taxon>Sordariomycetes</taxon>
        <taxon>Sordariomycetidae</taxon>
        <taxon>Coniochaetales</taxon>
        <taxon>Coniochaetaceae</taxon>
        <taxon>Coniochaeta</taxon>
    </lineage>
</organism>
<proteinExistence type="inferred from homology"/>
<dbReference type="GO" id="GO:0046513">
    <property type="term" value="P:ceramide biosynthetic process"/>
    <property type="evidence" value="ECO:0007669"/>
    <property type="project" value="InterPro"/>
</dbReference>
<comment type="caution">
    <text evidence="10">The sequence shown here is derived from an EMBL/GenBank/DDBJ whole genome shotgun (WGS) entry which is preliminary data.</text>
</comment>
<dbReference type="InterPro" id="IPR016439">
    <property type="entry name" value="Lag1/Lac1-like"/>
</dbReference>
<feature type="transmembrane region" description="Helical" evidence="8">
    <location>
        <begin position="257"/>
        <end position="281"/>
    </location>
</feature>
<evidence type="ECO:0000256" key="4">
    <source>
        <dbReference type="ARBA" id="ARBA00022989"/>
    </source>
</evidence>
<keyword evidence="4 8" id="KW-1133">Transmembrane helix</keyword>
<dbReference type="SMART" id="SM00724">
    <property type="entry name" value="TLC"/>
    <property type="match status" value="1"/>
</dbReference>
<dbReference type="EMBL" id="JANBVN010000108">
    <property type="protein sequence ID" value="KAJ9143652.1"/>
    <property type="molecule type" value="Genomic_DNA"/>
</dbReference>
<keyword evidence="5 6" id="KW-0472">Membrane</keyword>
<reference evidence="10" key="1">
    <citation type="submission" date="2022-07" db="EMBL/GenBank/DDBJ databases">
        <title>Fungi with potential for degradation of polypropylene.</title>
        <authorList>
            <person name="Gostincar C."/>
        </authorList>
    </citation>
    <scope>NUCLEOTIDE SEQUENCE</scope>
    <source>
        <strain evidence="10">EXF-13287</strain>
    </source>
</reference>
<keyword evidence="11" id="KW-1185">Reference proteome</keyword>
<dbReference type="GO" id="GO:0016020">
    <property type="term" value="C:membrane"/>
    <property type="evidence" value="ECO:0007669"/>
    <property type="project" value="UniProtKB-SubCell"/>
</dbReference>
<accession>A0AA38VP84</accession>
<keyword evidence="3 6" id="KW-0812">Transmembrane</keyword>
<evidence type="ECO:0000256" key="7">
    <source>
        <dbReference type="SAM" id="MobiDB-lite"/>
    </source>
</evidence>
<name>A0AA38VP84_9PEZI</name>